<protein>
    <recommendedName>
        <fullName evidence="5">Lipoprotein</fullName>
    </recommendedName>
</protein>
<dbReference type="AlphaFoldDB" id="A0A0M2HKE2"/>
<feature type="signal peptide" evidence="2">
    <location>
        <begin position="1"/>
        <end position="26"/>
    </location>
</feature>
<gene>
    <name evidence="3" type="ORF">RS84_01959</name>
</gene>
<accession>A0A0M2HKE2</accession>
<keyword evidence="4" id="KW-1185">Reference proteome</keyword>
<evidence type="ECO:0000313" key="4">
    <source>
        <dbReference type="Proteomes" id="UP000033900"/>
    </source>
</evidence>
<dbReference type="RefSeq" id="WP_045257599.1">
    <property type="nucleotide sequence ID" value="NZ_JYJB01000009.1"/>
</dbReference>
<dbReference type="PATRIC" id="fig|273678.4.peg.1960"/>
<comment type="caution">
    <text evidence="3">The sequence shown here is derived from an EMBL/GenBank/DDBJ whole genome shotgun (WGS) entry which is preliminary data.</text>
</comment>
<name>A0A0M2HKE2_9MICO</name>
<sequence length="245" mass="24368">MNSPTRLLPVLSALAGVLLIAGCASSGPGAQIPSGSASPSSEASQGAGDADFDATILDGGRMFAVISHGSSSLACVPQVGEVSAQGQVVSVVLEDTAPADTVCTADYAPRASIGALTEGVDPTKEITLDVTYGDVVDDVDLDGDAAFAGAPGTPTDYLPSAGWIDDGSLVLLTWGSSSCPPVVESVDGAGAAGTVTFVTDDSKVCTMDMAPRGTLIAFPEDQVDDDAFMLTLVGGGLDATVPVRG</sequence>
<reference evidence="3 4" key="1">
    <citation type="submission" date="2015-02" db="EMBL/GenBank/DDBJ databases">
        <title>Draft genome sequences of ten Microbacterium spp. with emphasis on heavy metal contaminated environments.</title>
        <authorList>
            <person name="Corretto E."/>
        </authorList>
    </citation>
    <scope>NUCLEOTIDE SEQUENCE [LARGE SCALE GENOMIC DNA]</scope>
    <source>
        <strain evidence="3 4">SA35</strain>
    </source>
</reference>
<proteinExistence type="predicted"/>
<dbReference type="PROSITE" id="PS51257">
    <property type="entry name" value="PROKAR_LIPOPROTEIN"/>
    <property type="match status" value="1"/>
</dbReference>
<keyword evidence="2" id="KW-0732">Signal</keyword>
<dbReference type="EMBL" id="JYJB01000009">
    <property type="protein sequence ID" value="KJL47171.1"/>
    <property type="molecule type" value="Genomic_DNA"/>
</dbReference>
<evidence type="ECO:0000256" key="2">
    <source>
        <dbReference type="SAM" id="SignalP"/>
    </source>
</evidence>
<feature type="chain" id="PRO_5005634141" description="Lipoprotein" evidence="2">
    <location>
        <begin position="27"/>
        <end position="245"/>
    </location>
</feature>
<evidence type="ECO:0000256" key="1">
    <source>
        <dbReference type="SAM" id="MobiDB-lite"/>
    </source>
</evidence>
<dbReference type="STRING" id="273678.RS84_01959"/>
<evidence type="ECO:0008006" key="5">
    <source>
        <dbReference type="Google" id="ProtNLM"/>
    </source>
</evidence>
<organism evidence="3 4">
    <name type="scientific">Microbacterium hydrocarbonoxydans</name>
    <dbReference type="NCBI Taxonomy" id="273678"/>
    <lineage>
        <taxon>Bacteria</taxon>
        <taxon>Bacillati</taxon>
        <taxon>Actinomycetota</taxon>
        <taxon>Actinomycetes</taxon>
        <taxon>Micrococcales</taxon>
        <taxon>Microbacteriaceae</taxon>
        <taxon>Microbacterium</taxon>
    </lineage>
</organism>
<feature type="region of interest" description="Disordered" evidence="1">
    <location>
        <begin position="30"/>
        <end position="50"/>
    </location>
</feature>
<dbReference type="OrthoDB" id="5083660at2"/>
<dbReference type="Proteomes" id="UP000033900">
    <property type="component" value="Unassembled WGS sequence"/>
</dbReference>
<feature type="compositionally biased region" description="Low complexity" evidence="1">
    <location>
        <begin position="30"/>
        <end position="48"/>
    </location>
</feature>
<evidence type="ECO:0000313" key="3">
    <source>
        <dbReference type="EMBL" id="KJL47171.1"/>
    </source>
</evidence>